<evidence type="ECO:0000259" key="1">
    <source>
        <dbReference type="Pfam" id="PF01872"/>
    </source>
</evidence>
<dbReference type="Proteomes" id="UP000295411">
    <property type="component" value="Unassembled WGS sequence"/>
</dbReference>
<dbReference type="GO" id="GO:0008703">
    <property type="term" value="F:5-amino-6-(5-phosphoribosylamino)uracil reductase activity"/>
    <property type="evidence" value="ECO:0007669"/>
    <property type="project" value="InterPro"/>
</dbReference>
<dbReference type="InterPro" id="IPR002734">
    <property type="entry name" value="RibDG_C"/>
</dbReference>
<organism evidence="2 3">
    <name type="scientific">Arthrobacter crusticola</name>
    <dbReference type="NCBI Taxonomy" id="2547960"/>
    <lineage>
        <taxon>Bacteria</taxon>
        <taxon>Bacillati</taxon>
        <taxon>Actinomycetota</taxon>
        <taxon>Actinomycetes</taxon>
        <taxon>Micrococcales</taxon>
        <taxon>Micrococcaceae</taxon>
        <taxon>Arthrobacter</taxon>
    </lineage>
</organism>
<dbReference type="PANTHER" id="PTHR38011:SF11">
    <property type="entry name" value="2,5-DIAMINO-6-RIBOSYLAMINO-4(3H)-PYRIMIDINONE 5'-PHOSPHATE REDUCTASE"/>
    <property type="match status" value="1"/>
</dbReference>
<dbReference type="Gene3D" id="3.40.430.10">
    <property type="entry name" value="Dihydrofolate Reductase, subunit A"/>
    <property type="match status" value="1"/>
</dbReference>
<gene>
    <name evidence="2" type="ORF">E2F48_08725</name>
</gene>
<evidence type="ECO:0000313" key="2">
    <source>
        <dbReference type="EMBL" id="TDK25349.1"/>
    </source>
</evidence>
<feature type="domain" description="Bacterial bifunctional deaminase-reductase C-terminal" evidence="1">
    <location>
        <begin position="110"/>
        <end position="172"/>
    </location>
</feature>
<dbReference type="AlphaFoldDB" id="A0A4V3AM25"/>
<keyword evidence="3" id="KW-1185">Reference proteome</keyword>
<sequence>MTKTIYRAASSLNGFLADGEGSMDWLFAVDQPEPYHQGHFLDGITVLVQGSKTYEWMLEAEGVLERPGRWREFYGNRPAFVFTNRDLPRPEGADVRFVCGEPGAVYPQLLEAAGDKDIWLMGGGDLAGQFFDANLLDEVQVAIAPVTLDAGAPLLPRFIQSDRLSLRSAEQLAQFAHLTYEVTRWQPHPA</sequence>
<dbReference type="InterPro" id="IPR050765">
    <property type="entry name" value="Riboflavin_Biosynth_HTPR"/>
</dbReference>
<dbReference type="SUPFAM" id="SSF53597">
    <property type="entry name" value="Dihydrofolate reductase-like"/>
    <property type="match status" value="1"/>
</dbReference>
<protein>
    <submittedName>
        <fullName evidence="2">Dihydrofolate reductase</fullName>
    </submittedName>
</protein>
<accession>A0A4V3AM25</accession>
<dbReference type="EMBL" id="SMTK01000003">
    <property type="protein sequence ID" value="TDK25349.1"/>
    <property type="molecule type" value="Genomic_DNA"/>
</dbReference>
<comment type="caution">
    <text evidence="2">The sequence shown here is derived from an EMBL/GenBank/DDBJ whole genome shotgun (WGS) entry which is preliminary data.</text>
</comment>
<dbReference type="RefSeq" id="WP_133403624.1">
    <property type="nucleotide sequence ID" value="NZ_SMTK01000003.1"/>
</dbReference>
<evidence type="ECO:0000313" key="3">
    <source>
        <dbReference type="Proteomes" id="UP000295411"/>
    </source>
</evidence>
<dbReference type="GO" id="GO:0009231">
    <property type="term" value="P:riboflavin biosynthetic process"/>
    <property type="evidence" value="ECO:0007669"/>
    <property type="project" value="InterPro"/>
</dbReference>
<proteinExistence type="predicted"/>
<dbReference type="OrthoDB" id="3427770at2"/>
<dbReference type="Pfam" id="PF01872">
    <property type="entry name" value="RibD_C"/>
    <property type="match status" value="1"/>
</dbReference>
<name>A0A4V3AM25_9MICC</name>
<dbReference type="InterPro" id="IPR024072">
    <property type="entry name" value="DHFR-like_dom_sf"/>
</dbReference>
<reference evidence="2 3" key="1">
    <citation type="submission" date="2019-03" db="EMBL/GenBank/DDBJ databases">
        <title>Arthrobacter sp. nov., an bacterium isolated from biocrust in Mu Us Desert.</title>
        <authorList>
            <person name="Lixiong L."/>
        </authorList>
    </citation>
    <scope>NUCLEOTIDE SEQUENCE [LARGE SCALE GENOMIC DNA]</scope>
    <source>
        <strain evidence="2 3">SLN-3</strain>
    </source>
</reference>
<dbReference type="PANTHER" id="PTHR38011">
    <property type="entry name" value="DIHYDROFOLATE REDUCTASE FAMILY PROTEIN (AFU_ORTHOLOGUE AFUA_8G06820)"/>
    <property type="match status" value="1"/>
</dbReference>